<comment type="caution">
    <text evidence="10">The sequence shown here is derived from an EMBL/GenBank/DDBJ whole genome shotgun (WGS) entry which is preliminary data.</text>
</comment>
<evidence type="ECO:0000313" key="10">
    <source>
        <dbReference type="EMBL" id="MBC5622928.1"/>
    </source>
</evidence>
<feature type="domain" description="Response regulatory" evidence="8">
    <location>
        <begin position="3"/>
        <end position="117"/>
    </location>
</feature>
<dbReference type="InterPro" id="IPR001867">
    <property type="entry name" value="OmpR/PhoB-type_DNA-bd"/>
</dbReference>
<keyword evidence="2" id="KW-0902">Two-component regulatory system</keyword>
<evidence type="ECO:0000256" key="2">
    <source>
        <dbReference type="ARBA" id="ARBA00023012"/>
    </source>
</evidence>
<protein>
    <submittedName>
        <fullName evidence="10">Response regulator transcription factor</fullName>
    </submittedName>
</protein>
<evidence type="ECO:0000256" key="4">
    <source>
        <dbReference type="ARBA" id="ARBA00023125"/>
    </source>
</evidence>
<dbReference type="Gene3D" id="3.40.50.2300">
    <property type="match status" value="1"/>
</dbReference>
<feature type="domain" description="OmpR/PhoB-type" evidence="9">
    <location>
        <begin position="127"/>
        <end position="225"/>
    </location>
</feature>
<dbReference type="InterPro" id="IPR001789">
    <property type="entry name" value="Sig_transdc_resp-reg_receiver"/>
</dbReference>
<feature type="modified residue" description="4-aspartylphosphate" evidence="6">
    <location>
        <position position="52"/>
    </location>
</feature>
<gene>
    <name evidence="10" type="ORF">H8S64_17690</name>
</gene>
<evidence type="ECO:0000259" key="9">
    <source>
        <dbReference type="PROSITE" id="PS51755"/>
    </source>
</evidence>
<keyword evidence="4 7" id="KW-0238">DNA-binding</keyword>
<organism evidence="10 11">
    <name type="scientific">Butyricimonas hominis</name>
    <dbReference type="NCBI Taxonomy" id="2763032"/>
    <lineage>
        <taxon>Bacteria</taxon>
        <taxon>Pseudomonadati</taxon>
        <taxon>Bacteroidota</taxon>
        <taxon>Bacteroidia</taxon>
        <taxon>Bacteroidales</taxon>
        <taxon>Odoribacteraceae</taxon>
        <taxon>Butyricimonas</taxon>
    </lineage>
</organism>
<dbReference type="CDD" id="cd17574">
    <property type="entry name" value="REC_OmpR"/>
    <property type="match status" value="1"/>
</dbReference>
<sequence>MAKILYAEDSAEYYEDFITYLKKNGHTVYHVTDGEDALEVYRQKKPDLALLDVMMPKMTGLEVARVIRKDDSVIPILFISSIGSSSAAVAGFKSGANDYIRKDMDEAEFKARIEAALRQIGFRERSEKTIDISDGVYLDLVNRELVVDGEVILFSPLEMKVMKVLCENKNCYVTKDILVQAGWSNTFKESYRYLDKCLVGLRKMLPKDGSISIATKWGKALGLMVKEK</sequence>
<evidence type="ECO:0000259" key="8">
    <source>
        <dbReference type="PROSITE" id="PS50110"/>
    </source>
</evidence>
<keyword evidence="5" id="KW-0804">Transcription</keyword>
<evidence type="ECO:0000256" key="6">
    <source>
        <dbReference type="PROSITE-ProRule" id="PRU00169"/>
    </source>
</evidence>
<dbReference type="PROSITE" id="PS51755">
    <property type="entry name" value="OMPR_PHOB"/>
    <property type="match status" value="1"/>
</dbReference>
<dbReference type="PROSITE" id="PS50110">
    <property type="entry name" value="RESPONSE_REGULATORY"/>
    <property type="match status" value="1"/>
</dbReference>
<dbReference type="Pfam" id="PF00486">
    <property type="entry name" value="Trans_reg_C"/>
    <property type="match status" value="1"/>
</dbReference>
<dbReference type="InterPro" id="IPR039420">
    <property type="entry name" value="WalR-like"/>
</dbReference>
<keyword evidence="3" id="KW-0805">Transcription regulation</keyword>
<dbReference type="Proteomes" id="UP000646484">
    <property type="component" value="Unassembled WGS sequence"/>
</dbReference>
<dbReference type="Gene3D" id="1.10.10.10">
    <property type="entry name" value="Winged helix-like DNA-binding domain superfamily/Winged helix DNA-binding domain"/>
    <property type="match status" value="1"/>
</dbReference>
<dbReference type="InterPro" id="IPR036388">
    <property type="entry name" value="WH-like_DNA-bd_sf"/>
</dbReference>
<dbReference type="SMART" id="SM00448">
    <property type="entry name" value="REC"/>
    <property type="match status" value="1"/>
</dbReference>
<evidence type="ECO:0000313" key="11">
    <source>
        <dbReference type="Proteomes" id="UP000646484"/>
    </source>
</evidence>
<keyword evidence="11" id="KW-1185">Reference proteome</keyword>
<keyword evidence="1 6" id="KW-0597">Phosphoprotein</keyword>
<evidence type="ECO:0000256" key="7">
    <source>
        <dbReference type="PROSITE-ProRule" id="PRU01091"/>
    </source>
</evidence>
<proteinExistence type="predicted"/>
<dbReference type="InterPro" id="IPR011006">
    <property type="entry name" value="CheY-like_superfamily"/>
</dbReference>
<dbReference type="SUPFAM" id="SSF52172">
    <property type="entry name" value="CheY-like"/>
    <property type="match status" value="1"/>
</dbReference>
<feature type="DNA-binding region" description="OmpR/PhoB-type" evidence="7">
    <location>
        <begin position="127"/>
        <end position="225"/>
    </location>
</feature>
<reference evidence="10 11" key="1">
    <citation type="submission" date="2020-08" db="EMBL/GenBank/DDBJ databases">
        <title>Genome public.</title>
        <authorList>
            <person name="Liu C."/>
            <person name="Sun Q."/>
        </authorList>
    </citation>
    <scope>NUCLEOTIDE SEQUENCE [LARGE SCALE GENOMIC DNA]</scope>
    <source>
        <strain evidence="10 11">NSJ-56</strain>
    </source>
</reference>
<dbReference type="PANTHER" id="PTHR48111:SF1">
    <property type="entry name" value="TWO-COMPONENT RESPONSE REGULATOR ORR33"/>
    <property type="match status" value="1"/>
</dbReference>
<dbReference type="Pfam" id="PF00072">
    <property type="entry name" value="Response_reg"/>
    <property type="match status" value="1"/>
</dbReference>
<evidence type="ECO:0000256" key="3">
    <source>
        <dbReference type="ARBA" id="ARBA00023015"/>
    </source>
</evidence>
<name>A0ABR7D4P2_9BACT</name>
<accession>A0ABR7D4P2</accession>
<dbReference type="RefSeq" id="WP_186977829.1">
    <property type="nucleotide sequence ID" value="NZ_JACOOH010000008.1"/>
</dbReference>
<evidence type="ECO:0000256" key="5">
    <source>
        <dbReference type="ARBA" id="ARBA00023163"/>
    </source>
</evidence>
<evidence type="ECO:0000256" key="1">
    <source>
        <dbReference type="ARBA" id="ARBA00022553"/>
    </source>
</evidence>
<dbReference type="EMBL" id="JACOOH010000008">
    <property type="protein sequence ID" value="MBC5622928.1"/>
    <property type="molecule type" value="Genomic_DNA"/>
</dbReference>
<dbReference type="PANTHER" id="PTHR48111">
    <property type="entry name" value="REGULATOR OF RPOS"/>
    <property type="match status" value="1"/>
</dbReference>